<keyword evidence="1" id="KW-1133">Transmembrane helix</keyword>
<dbReference type="RefSeq" id="WP_216324463.1">
    <property type="nucleotide sequence ID" value="NZ_JAHKRT010000005.1"/>
</dbReference>
<keyword evidence="1" id="KW-0812">Transmembrane</keyword>
<sequence>MLVHATLRVAMEFGQAIHLADRLGLGSYRLARIVLGTSFSPGDFLAYALGALIALAADHLWSRRRA</sequence>
<dbReference type="Proteomes" id="UP000776276">
    <property type="component" value="Unassembled WGS sequence"/>
</dbReference>
<name>A0ABS6BJ73_9SPHN</name>
<dbReference type="InterPro" id="IPR021257">
    <property type="entry name" value="DUF2809"/>
</dbReference>
<keyword evidence="3" id="KW-1185">Reference proteome</keyword>
<evidence type="ECO:0000313" key="2">
    <source>
        <dbReference type="EMBL" id="MBU3078363.1"/>
    </source>
</evidence>
<reference evidence="2 3" key="1">
    <citation type="submission" date="2021-06" db="EMBL/GenBank/DDBJ databases">
        <title>Sphingomonas sp. XMGL2, whole genome shotgun sequencing project.</title>
        <authorList>
            <person name="Zhao G."/>
            <person name="Shen L."/>
        </authorList>
    </citation>
    <scope>NUCLEOTIDE SEQUENCE [LARGE SCALE GENOMIC DNA]</scope>
    <source>
        <strain evidence="2 3">XMGL2</strain>
    </source>
</reference>
<dbReference type="Pfam" id="PF10990">
    <property type="entry name" value="DUF2809"/>
    <property type="match status" value="1"/>
</dbReference>
<comment type="caution">
    <text evidence="2">The sequence shown here is derived from an EMBL/GenBank/DDBJ whole genome shotgun (WGS) entry which is preliminary data.</text>
</comment>
<evidence type="ECO:0000256" key="1">
    <source>
        <dbReference type="SAM" id="Phobius"/>
    </source>
</evidence>
<protein>
    <submittedName>
        <fullName evidence="2">DUF2809 domain-containing protein</fullName>
    </submittedName>
</protein>
<dbReference type="EMBL" id="JAHKRT010000005">
    <property type="protein sequence ID" value="MBU3078363.1"/>
    <property type="molecule type" value="Genomic_DNA"/>
</dbReference>
<feature type="transmembrane region" description="Helical" evidence="1">
    <location>
        <begin position="44"/>
        <end position="61"/>
    </location>
</feature>
<organism evidence="2 3">
    <name type="scientific">Sphingomonas quercus</name>
    <dbReference type="NCBI Taxonomy" id="2842451"/>
    <lineage>
        <taxon>Bacteria</taxon>
        <taxon>Pseudomonadati</taxon>
        <taxon>Pseudomonadota</taxon>
        <taxon>Alphaproteobacteria</taxon>
        <taxon>Sphingomonadales</taxon>
        <taxon>Sphingomonadaceae</taxon>
        <taxon>Sphingomonas</taxon>
    </lineage>
</organism>
<accession>A0ABS6BJ73</accession>
<evidence type="ECO:0000313" key="3">
    <source>
        <dbReference type="Proteomes" id="UP000776276"/>
    </source>
</evidence>
<keyword evidence="1" id="KW-0472">Membrane</keyword>
<proteinExistence type="predicted"/>
<gene>
    <name evidence="2" type="ORF">KOF26_10825</name>
</gene>